<name>A0A2H0UN12_9BACT</name>
<evidence type="ECO:0000313" key="2">
    <source>
        <dbReference type="Proteomes" id="UP000230903"/>
    </source>
</evidence>
<dbReference type="Proteomes" id="UP000230903">
    <property type="component" value="Unassembled WGS sequence"/>
</dbReference>
<protein>
    <recommendedName>
        <fullName evidence="3">Reverse transcriptase domain-containing protein</fullName>
    </recommendedName>
</protein>
<dbReference type="EMBL" id="PFBC01000042">
    <property type="protein sequence ID" value="PIR87809.1"/>
    <property type="molecule type" value="Genomic_DNA"/>
</dbReference>
<reference evidence="2" key="1">
    <citation type="submission" date="2017-09" db="EMBL/GenBank/DDBJ databases">
        <title>Depth-based differentiation of microbial function through sediment-hosted aquifers and enrichment of novel symbionts in the deep terrestrial subsurface.</title>
        <authorList>
            <person name="Probst A.J."/>
            <person name="Ladd B."/>
            <person name="Jarett J.K."/>
            <person name="Geller-Mcgrath D.E."/>
            <person name="Sieber C.M.K."/>
            <person name="Emerson J.B."/>
            <person name="Anantharaman K."/>
            <person name="Thomas B.C."/>
            <person name="Malmstrom R."/>
            <person name="Stieglmeier M."/>
            <person name="Klingl A."/>
            <person name="Woyke T."/>
            <person name="Ryan C.M."/>
            <person name="Banfield J.F."/>
        </authorList>
    </citation>
    <scope>NUCLEOTIDE SEQUENCE [LARGE SCALE GENOMIC DNA]</scope>
</reference>
<gene>
    <name evidence="1" type="ORF">COU10_02710</name>
</gene>
<evidence type="ECO:0000313" key="1">
    <source>
        <dbReference type="EMBL" id="PIR87809.1"/>
    </source>
</evidence>
<accession>A0A2H0UN12</accession>
<comment type="caution">
    <text evidence="1">The sequence shown here is derived from an EMBL/GenBank/DDBJ whole genome shotgun (WGS) entry which is preliminary data.</text>
</comment>
<proteinExistence type="predicted"/>
<dbReference type="AlphaFoldDB" id="A0A2H0UN12"/>
<organism evidence="1 2">
    <name type="scientific">Candidatus Harrisonbacteria bacterium CG10_big_fil_rev_8_21_14_0_10_45_28</name>
    <dbReference type="NCBI Taxonomy" id="1974586"/>
    <lineage>
        <taxon>Bacteria</taxon>
        <taxon>Candidatus Harrisoniibacteriota</taxon>
    </lineage>
</organism>
<sequence>MGNTIFSTIRFCDDLGFDPEECIELAIKCQEEFDQFMKHELCTKHYIRYADDFVVLSENRDRLEELINPSPSPLGEGTPFRKGRIKIPLGPAMRNLYCGFMHTL</sequence>
<evidence type="ECO:0008006" key="3">
    <source>
        <dbReference type="Google" id="ProtNLM"/>
    </source>
</evidence>